<protein>
    <recommendedName>
        <fullName evidence="5">RING-CH-type domain-containing protein</fullName>
    </recommendedName>
</protein>
<dbReference type="EMBL" id="JAXIOK010000023">
    <property type="protein sequence ID" value="KAK4742585.1"/>
    <property type="molecule type" value="Genomic_DNA"/>
</dbReference>
<dbReference type="Proteomes" id="UP001345219">
    <property type="component" value="Chromosome 1"/>
</dbReference>
<keyword evidence="3" id="KW-0862">Zinc</keyword>
<evidence type="ECO:0000256" key="2">
    <source>
        <dbReference type="ARBA" id="ARBA00022771"/>
    </source>
</evidence>
<keyword evidence="7" id="KW-1185">Reference proteome</keyword>
<evidence type="ECO:0000259" key="5">
    <source>
        <dbReference type="PROSITE" id="PS51292"/>
    </source>
</evidence>
<keyword evidence="4" id="KW-0472">Membrane</keyword>
<accession>A0AAN7JH37</accession>
<keyword evidence="4" id="KW-1133">Transmembrane helix</keyword>
<reference evidence="6 7" key="1">
    <citation type="journal article" date="2023" name="Hortic Res">
        <title>Pangenome of water caltrop reveals structural variations and asymmetric subgenome divergence after allopolyploidization.</title>
        <authorList>
            <person name="Zhang X."/>
            <person name="Chen Y."/>
            <person name="Wang L."/>
            <person name="Yuan Y."/>
            <person name="Fang M."/>
            <person name="Shi L."/>
            <person name="Lu R."/>
            <person name="Comes H.P."/>
            <person name="Ma Y."/>
            <person name="Chen Y."/>
            <person name="Huang G."/>
            <person name="Zhou Y."/>
            <person name="Zheng Z."/>
            <person name="Qiu Y."/>
        </authorList>
    </citation>
    <scope>NUCLEOTIDE SEQUENCE [LARGE SCALE GENOMIC DNA]</scope>
    <source>
        <tissue evidence="6">Roots</tissue>
    </source>
</reference>
<dbReference type="AlphaFoldDB" id="A0AAN7JH37"/>
<dbReference type="PANTHER" id="PTHR46214:SF30">
    <property type="entry name" value="OS01G0850200 PROTEIN"/>
    <property type="match status" value="1"/>
</dbReference>
<keyword evidence="4" id="KW-0812">Transmembrane</keyword>
<keyword evidence="1" id="KW-0479">Metal-binding</keyword>
<evidence type="ECO:0000313" key="7">
    <source>
        <dbReference type="Proteomes" id="UP001345219"/>
    </source>
</evidence>
<organism evidence="6 7">
    <name type="scientific">Trapa incisa</name>
    <dbReference type="NCBI Taxonomy" id="236973"/>
    <lineage>
        <taxon>Eukaryota</taxon>
        <taxon>Viridiplantae</taxon>
        <taxon>Streptophyta</taxon>
        <taxon>Embryophyta</taxon>
        <taxon>Tracheophyta</taxon>
        <taxon>Spermatophyta</taxon>
        <taxon>Magnoliopsida</taxon>
        <taxon>eudicotyledons</taxon>
        <taxon>Gunneridae</taxon>
        <taxon>Pentapetalae</taxon>
        <taxon>rosids</taxon>
        <taxon>malvids</taxon>
        <taxon>Myrtales</taxon>
        <taxon>Lythraceae</taxon>
        <taxon>Trapa</taxon>
    </lineage>
</organism>
<name>A0AAN7JH37_9MYRT</name>
<evidence type="ECO:0000256" key="3">
    <source>
        <dbReference type="ARBA" id="ARBA00022833"/>
    </source>
</evidence>
<dbReference type="Pfam" id="PF12906">
    <property type="entry name" value="RINGv"/>
    <property type="match status" value="1"/>
</dbReference>
<evidence type="ECO:0000256" key="4">
    <source>
        <dbReference type="SAM" id="Phobius"/>
    </source>
</evidence>
<evidence type="ECO:0000313" key="6">
    <source>
        <dbReference type="EMBL" id="KAK4742585.1"/>
    </source>
</evidence>
<gene>
    <name evidence="6" type="ORF">SAY87_000586</name>
</gene>
<dbReference type="InterPro" id="IPR013083">
    <property type="entry name" value="Znf_RING/FYVE/PHD"/>
</dbReference>
<dbReference type="SMART" id="SM00744">
    <property type="entry name" value="RINGv"/>
    <property type="match status" value="1"/>
</dbReference>
<dbReference type="CDD" id="cd16495">
    <property type="entry name" value="RING_CH-C4HC3_MARCH"/>
    <property type="match status" value="1"/>
</dbReference>
<sequence length="229" mass="25427">MPRMDLEQGRLRSSAAGVVVISSDDEEDRSRCFSDAEEGGSCYSQFYSTAGGSYDEHSFSRVMDVEIMGRSSSGRASSVGSNCSVDVEMHEVKIQLSKLEREKDCRICHLGLESNSMESGPPIELGCSCKEDLGAAHRNCAETWFKIKGDKICEICHSIASNVVGINEVETTGQPNEPEAAAVMHAISPPADQSEIRHFWQRRRFLNFLLACMILAFVISWLFRFNVRS</sequence>
<dbReference type="GO" id="GO:0008270">
    <property type="term" value="F:zinc ion binding"/>
    <property type="evidence" value="ECO:0007669"/>
    <property type="project" value="UniProtKB-KW"/>
</dbReference>
<dbReference type="Gene3D" id="3.30.40.10">
    <property type="entry name" value="Zinc/RING finger domain, C3HC4 (zinc finger)"/>
    <property type="match status" value="1"/>
</dbReference>
<feature type="transmembrane region" description="Helical" evidence="4">
    <location>
        <begin position="205"/>
        <end position="223"/>
    </location>
</feature>
<dbReference type="SUPFAM" id="SSF57850">
    <property type="entry name" value="RING/U-box"/>
    <property type="match status" value="1"/>
</dbReference>
<keyword evidence="2" id="KW-0863">Zinc-finger</keyword>
<feature type="domain" description="RING-CH-type" evidence="5">
    <location>
        <begin position="97"/>
        <end position="163"/>
    </location>
</feature>
<comment type="caution">
    <text evidence="6">The sequence shown here is derived from an EMBL/GenBank/DDBJ whole genome shotgun (WGS) entry which is preliminary data.</text>
</comment>
<evidence type="ECO:0000256" key="1">
    <source>
        <dbReference type="ARBA" id="ARBA00022723"/>
    </source>
</evidence>
<dbReference type="PROSITE" id="PS51292">
    <property type="entry name" value="ZF_RING_CH"/>
    <property type="match status" value="1"/>
</dbReference>
<dbReference type="InterPro" id="IPR011016">
    <property type="entry name" value="Znf_RING-CH"/>
</dbReference>
<dbReference type="PANTHER" id="PTHR46214">
    <property type="entry name" value="ZINC FINGER, RING-CH-TYPE"/>
    <property type="match status" value="1"/>
</dbReference>
<proteinExistence type="predicted"/>